<dbReference type="Proteomes" id="UP001141806">
    <property type="component" value="Unassembled WGS sequence"/>
</dbReference>
<dbReference type="EMBL" id="JAMYWD010000010">
    <property type="protein sequence ID" value="KAJ4959594.1"/>
    <property type="molecule type" value="Genomic_DNA"/>
</dbReference>
<dbReference type="Pfam" id="PF14309">
    <property type="entry name" value="DUF4378"/>
    <property type="match status" value="1"/>
</dbReference>
<reference evidence="4" key="1">
    <citation type="journal article" date="2023" name="Plant J.">
        <title>The genome of the king protea, Protea cynaroides.</title>
        <authorList>
            <person name="Chang J."/>
            <person name="Duong T.A."/>
            <person name="Schoeman C."/>
            <person name="Ma X."/>
            <person name="Roodt D."/>
            <person name="Barker N."/>
            <person name="Li Z."/>
            <person name="Van de Peer Y."/>
            <person name="Mizrachi E."/>
        </authorList>
    </citation>
    <scope>NUCLEOTIDE SEQUENCE</scope>
    <source>
        <tissue evidence="4">Young leaves</tissue>
    </source>
</reference>
<keyword evidence="5" id="KW-1185">Reference proteome</keyword>
<feature type="compositionally biased region" description="Basic and acidic residues" evidence="1">
    <location>
        <begin position="406"/>
        <end position="447"/>
    </location>
</feature>
<evidence type="ECO:0000313" key="4">
    <source>
        <dbReference type="EMBL" id="KAJ4959594.1"/>
    </source>
</evidence>
<evidence type="ECO:0000259" key="2">
    <source>
        <dbReference type="Pfam" id="PF14309"/>
    </source>
</evidence>
<accession>A0A9Q0H5J0</accession>
<dbReference type="PANTHER" id="PTHR34282:SF2">
    <property type="entry name" value="DUF3741 DOMAIN-CONTAINING PROTEIN"/>
    <property type="match status" value="1"/>
</dbReference>
<evidence type="ECO:0008006" key="6">
    <source>
        <dbReference type="Google" id="ProtNLM"/>
    </source>
</evidence>
<proteinExistence type="predicted"/>
<feature type="domain" description="DUF4378" evidence="2">
    <location>
        <begin position="752"/>
        <end position="873"/>
    </location>
</feature>
<dbReference type="Pfam" id="PF14383">
    <property type="entry name" value="VARLMGL"/>
    <property type="match status" value="1"/>
</dbReference>
<feature type="region of interest" description="Disordered" evidence="1">
    <location>
        <begin position="478"/>
        <end position="554"/>
    </location>
</feature>
<dbReference type="InterPro" id="IPR025486">
    <property type="entry name" value="DUF4378"/>
</dbReference>
<organism evidence="4 5">
    <name type="scientific">Protea cynaroides</name>
    <dbReference type="NCBI Taxonomy" id="273540"/>
    <lineage>
        <taxon>Eukaryota</taxon>
        <taxon>Viridiplantae</taxon>
        <taxon>Streptophyta</taxon>
        <taxon>Embryophyta</taxon>
        <taxon>Tracheophyta</taxon>
        <taxon>Spermatophyta</taxon>
        <taxon>Magnoliopsida</taxon>
        <taxon>Proteales</taxon>
        <taxon>Proteaceae</taxon>
        <taxon>Protea</taxon>
    </lineage>
</organism>
<feature type="compositionally biased region" description="Polar residues" evidence="1">
    <location>
        <begin position="568"/>
        <end position="590"/>
    </location>
</feature>
<evidence type="ECO:0000313" key="5">
    <source>
        <dbReference type="Proteomes" id="UP001141806"/>
    </source>
</evidence>
<feature type="region of interest" description="Disordered" evidence="1">
    <location>
        <begin position="680"/>
        <end position="706"/>
    </location>
</feature>
<protein>
    <recommendedName>
        <fullName evidence="6">DUF4378 domain-containing protein</fullName>
    </recommendedName>
</protein>
<sequence>MPQDTIRSVVYRSFVYCDDPNGVVECGTIRKSKSGSRKMDRRTQDHWRVSNPSFVCKKERNEILSEDGRKELDIPLPSQLLEVSRGAQKINNMIDSWSKGMSFDRQSKDIARDMLKGALDLQESLIVLGKLQETSKYMSQLKKQKQKQKVEQGEENEWVVGRTYSDRYEFRNSPINLQNPRLSGDGSPRNCSEELKKLIRDSLSRQNLLPTHSTKEKDSWGGKKLDFDLDTPSTSSSQSTLVHCKSSASVNSSVSSAVLEKKAKAPGLIAKLMGLEELPSEPIQSSKRIMESNKNSCLSRPIFDIEMPKPRKPQFVDSNMDPNQKTLKDIIETLHFKGLLKTKHVERHNFHSHLSDTSCIKQRMDDEIPPIVVIKPLSSPCVETDSPLLSKFIWDERALDPHNWLKLKEQKEPPTKSFTGEERRLELDQKERPGKKKREEKPATKMFIREEKALEHTEISGKLEKGAKNLKEKIKELEAKKNQDKASSYKMKPSIPLNNEPQKKEDNKKSEKMKKVLSDRKKPPEKVNVKSVTLSRSQDHARAARATSSQLQKPDRMFTMVKNRLTHQESTTQIPKETRSTKPISQNSAKQVKREIAKKAKPIGGSVAIRKVTQNSQHNHEDRKTNTTCEIDSTSTRTNTLLEDQKPIEGTGISEICSEGSLLTVDYCEDRNTFHYEVTPQTSRHENSTASVEESNQISSHENTEQRTFGTEVGLRSLLLSSPSFLSSVEEFFDLNVNKAIALEKVGIEEVGMINSRVLLECANELLERKSLRTSQVVVPLVWIPNQRIEISLDWLVEEVCNGVENLKSYNKGGGNVLPLDSLYVMLERDLRGNGVGLTSLWDLGWKNGFSVDEIGEVVGEVGKQLLDGLIEEFIIDILC</sequence>
<dbReference type="AlphaFoldDB" id="A0A9Q0H5J0"/>
<comment type="caution">
    <text evidence="4">The sequence shown here is derived from an EMBL/GenBank/DDBJ whole genome shotgun (WGS) entry which is preliminary data.</text>
</comment>
<dbReference type="OrthoDB" id="1079501at2759"/>
<feature type="domain" description="DUF3741" evidence="3">
    <location>
        <begin position="261"/>
        <end position="281"/>
    </location>
</feature>
<feature type="compositionally biased region" description="Basic and acidic residues" evidence="1">
    <location>
        <begin position="501"/>
        <end position="528"/>
    </location>
</feature>
<feature type="compositionally biased region" description="Polar residues" evidence="1">
    <location>
        <begin position="688"/>
        <end position="706"/>
    </location>
</feature>
<name>A0A9Q0H5J0_9MAGN</name>
<feature type="region of interest" description="Disordered" evidence="1">
    <location>
        <begin position="405"/>
        <end position="447"/>
    </location>
</feature>
<gene>
    <name evidence="4" type="ORF">NE237_026705</name>
</gene>
<dbReference type="InterPro" id="IPR032795">
    <property type="entry name" value="DUF3741-assoc"/>
</dbReference>
<evidence type="ECO:0000259" key="3">
    <source>
        <dbReference type="Pfam" id="PF14383"/>
    </source>
</evidence>
<evidence type="ECO:0000256" key="1">
    <source>
        <dbReference type="SAM" id="MobiDB-lite"/>
    </source>
</evidence>
<dbReference type="PANTHER" id="PTHR34282">
    <property type="entry name" value="OS01G0228800 PROTEIN-RELATED"/>
    <property type="match status" value="1"/>
</dbReference>
<feature type="region of interest" description="Disordered" evidence="1">
    <location>
        <begin position="566"/>
        <end position="590"/>
    </location>
</feature>